<dbReference type="Gene3D" id="3.40.50.2000">
    <property type="entry name" value="Glycogen Phosphorylase B"/>
    <property type="match status" value="2"/>
</dbReference>
<keyword evidence="3" id="KW-0808">Transferase</keyword>
<dbReference type="InterPro" id="IPR001296">
    <property type="entry name" value="Glyco_trans_1"/>
</dbReference>
<sequence length="446" mass="46371">MSAPAAPRVLAITNLYPPHHLGGYELVHAGADEHLAGTGWAVHVLTTDHREAGAPADPRPSAPGGPGTVSVARALPWYWQDHAFPRRSAREVLALERRAHAALDAALAAHRPDVVALWAMGGLSTSLLGTLARRGVPVVSVVHDLWPRYVHRVDPFARRLRPLGPLAGPVARRLGSDAGPRPAPVARAAGGAGPTATARRTAAALRRRVRGELPVLPPGPVLLNSRRLGNELLGAEDAPWPSGWRVVAPGVALPDAPPPERAWTGALLCLGRLDERKGVDLAVAALAQLPGHRLTVAGGGDDRVAAGLRAQAAALGIDDRVTLLGAVGRERVAALLAAHDAVLFPVRWSEPFGLVPLEAMAHGRPVVATGGGGQDEYLRDGANALVVPHEDPAAIAAAVRRLAGDPDLRARLRRGGRETAAGLDERAFRETVAGVLADAAAGGRGA</sequence>
<evidence type="ECO:0000313" key="4">
    <source>
        <dbReference type="Proteomes" id="UP001277761"/>
    </source>
</evidence>
<feature type="domain" description="Glycosyl transferase family 1" evidence="2">
    <location>
        <begin position="267"/>
        <end position="418"/>
    </location>
</feature>
<proteinExistence type="predicted"/>
<accession>A0ABU4VFW2</accession>
<dbReference type="EC" id="2.4.-.-" evidence="3"/>
<dbReference type="Proteomes" id="UP001277761">
    <property type="component" value="Unassembled WGS sequence"/>
</dbReference>
<protein>
    <submittedName>
        <fullName evidence="3">Glycosyltransferase family 4 protein</fullName>
        <ecNumber evidence="3">2.4.-.-</ecNumber>
    </submittedName>
</protein>
<feature type="compositionally biased region" description="Low complexity" evidence="1">
    <location>
        <begin position="178"/>
        <end position="197"/>
    </location>
</feature>
<dbReference type="RefSeq" id="WP_319952172.1">
    <property type="nucleotide sequence ID" value="NZ_JAXAVX010000001.1"/>
</dbReference>
<gene>
    <name evidence="3" type="ORF">SK069_00305</name>
</gene>
<dbReference type="Pfam" id="PF00534">
    <property type="entry name" value="Glycos_transf_1"/>
    <property type="match status" value="1"/>
</dbReference>
<dbReference type="InterPro" id="IPR050194">
    <property type="entry name" value="Glycosyltransferase_grp1"/>
</dbReference>
<name>A0ABU4VFW2_9ACTN</name>
<keyword evidence="3" id="KW-0328">Glycosyltransferase</keyword>
<dbReference type="EMBL" id="JAXAVX010000001">
    <property type="protein sequence ID" value="MDX8150019.1"/>
    <property type="molecule type" value="Genomic_DNA"/>
</dbReference>
<evidence type="ECO:0000256" key="1">
    <source>
        <dbReference type="SAM" id="MobiDB-lite"/>
    </source>
</evidence>
<dbReference type="CDD" id="cd03801">
    <property type="entry name" value="GT4_PimA-like"/>
    <property type="match status" value="1"/>
</dbReference>
<dbReference type="GO" id="GO:0016757">
    <property type="term" value="F:glycosyltransferase activity"/>
    <property type="evidence" value="ECO:0007669"/>
    <property type="project" value="UniProtKB-KW"/>
</dbReference>
<evidence type="ECO:0000313" key="3">
    <source>
        <dbReference type="EMBL" id="MDX8150019.1"/>
    </source>
</evidence>
<evidence type="ECO:0000259" key="2">
    <source>
        <dbReference type="Pfam" id="PF00534"/>
    </source>
</evidence>
<reference evidence="3 4" key="1">
    <citation type="submission" date="2023-11" db="EMBL/GenBank/DDBJ databases">
        <authorList>
            <person name="Xu M."/>
            <person name="Jiang T."/>
        </authorList>
    </citation>
    <scope>NUCLEOTIDE SEQUENCE [LARGE SCALE GENOMIC DNA]</scope>
    <source>
        <strain evidence="3 4">SD</strain>
    </source>
</reference>
<keyword evidence="4" id="KW-1185">Reference proteome</keyword>
<comment type="caution">
    <text evidence="3">The sequence shown here is derived from an EMBL/GenBank/DDBJ whole genome shotgun (WGS) entry which is preliminary data.</text>
</comment>
<feature type="region of interest" description="Disordered" evidence="1">
    <location>
        <begin position="174"/>
        <end position="197"/>
    </location>
</feature>
<organism evidence="3 4">
    <name type="scientific">Patulibacter brassicae</name>
    <dbReference type="NCBI Taxonomy" id="1705717"/>
    <lineage>
        <taxon>Bacteria</taxon>
        <taxon>Bacillati</taxon>
        <taxon>Actinomycetota</taxon>
        <taxon>Thermoleophilia</taxon>
        <taxon>Solirubrobacterales</taxon>
        <taxon>Patulibacteraceae</taxon>
        <taxon>Patulibacter</taxon>
    </lineage>
</organism>
<dbReference type="PANTHER" id="PTHR45947">
    <property type="entry name" value="SULFOQUINOVOSYL TRANSFERASE SQD2"/>
    <property type="match status" value="1"/>
</dbReference>
<dbReference type="PANTHER" id="PTHR45947:SF3">
    <property type="entry name" value="SULFOQUINOVOSYL TRANSFERASE SQD2"/>
    <property type="match status" value="1"/>
</dbReference>
<dbReference type="SUPFAM" id="SSF53756">
    <property type="entry name" value="UDP-Glycosyltransferase/glycogen phosphorylase"/>
    <property type="match status" value="1"/>
</dbReference>